<evidence type="ECO:0000313" key="3">
    <source>
        <dbReference type="EMBL" id="PAA92587.1"/>
    </source>
</evidence>
<reference evidence="1 4" key="1">
    <citation type="submission" date="2017-06" db="EMBL/GenBank/DDBJ databases">
        <title>A platform for efficient transgenesis in Macrostomum lignano, a flatworm model organism for stem cell research.</title>
        <authorList>
            <person name="Berezikov E."/>
        </authorList>
    </citation>
    <scope>NUCLEOTIDE SEQUENCE [LARGE SCALE GENOMIC DNA]</scope>
    <source>
        <strain evidence="1">DV1</strain>
        <tissue evidence="1">Whole organism</tissue>
    </source>
</reference>
<dbReference type="Proteomes" id="UP000215902">
    <property type="component" value="Unassembled WGS sequence"/>
</dbReference>
<evidence type="ECO:0000313" key="4">
    <source>
        <dbReference type="Proteomes" id="UP000215902"/>
    </source>
</evidence>
<keyword evidence="4" id="KW-1185">Reference proteome</keyword>
<dbReference type="OrthoDB" id="6326697at2759"/>
<proteinExistence type="predicted"/>
<comment type="caution">
    <text evidence="1">The sequence shown here is derived from an EMBL/GenBank/DDBJ whole genome shotgun (WGS) entry which is preliminary data.</text>
</comment>
<evidence type="ECO:0000313" key="1">
    <source>
        <dbReference type="EMBL" id="PAA70020.1"/>
    </source>
</evidence>
<dbReference type="EMBL" id="NIVC01001272">
    <property type="protein sequence ID" value="PAA70020.1"/>
    <property type="molecule type" value="Genomic_DNA"/>
</dbReference>
<accession>A0A267F8C8</accession>
<dbReference type="EMBL" id="NIVC01000114">
    <property type="protein sequence ID" value="PAA90303.1"/>
    <property type="molecule type" value="Genomic_DNA"/>
</dbReference>
<name>A0A267F8C8_9PLAT</name>
<dbReference type="AlphaFoldDB" id="A0A267F8C8"/>
<gene>
    <name evidence="1" type="ORF">BOX15_Mlig020883g1</name>
    <name evidence="2" type="ORF">BOX15_Mlig023048g1</name>
    <name evidence="3" type="ORF">BOX15_Mlig029325g1</name>
</gene>
<dbReference type="EMBL" id="NIVC01000045">
    <property type="protein sequence ID" value="PAA92587.1"/>
    <property type="molecule type" value="Genomic_DNA"/>
</dbReference>
<sequence length="260" mass="30480">MTYREMKFREQYIMPICDQTLQMVSDTRIKAACTRTRCIFSVCNKMLTRKISSQSMRFCILEIRGGTQADIDRCNKQLENYFPAYKLRKKYDYKLVHTKVQYNEWTPDNTYLYYLSQRFGLGRNKIAEMDLNAPCGGEKTDVLPFPSTLMDMVAERPRSDWIIDKREIDGAYTTSFGNCLSFRNTIFRPAQKNRTYKGVMMPNSTTKPLPRMNYFQDPGYLDRLIDPTLAETERHREMMLEAERHSHKTVKGSLPKSASN</sequence>
<organism evidence="1 4">
    <name type="scientific">Macrostomum lignano</name>
    <dbReference type="NCBI Taxonomy" id="282301"/>
    <lineage>
        <taxon>Eukaryota</taxon>
        <taxon>Metazoa</taxon>
        <taxon>Spiralia</taxon>
        <taxon>Lophotrochozoa</taxon>
        <taxon>Platyhelminthes</taxon>
        <taxon>Rhabditophora</taxon>
        <taxon>Macrostomorpha</taxon>
        <taxon>Macrostomida</taxon>
        <taxon>Macrostomidae</taxon>
        <taxon>Macrostomum</taxon>
    </lineage>
</organism>
<evidence type="ECO:0000313" key="2">
    <source>
        <dbReference type="EMBL" id="PAA90303.1"/>
    </source>
</evidence>
<protein>
    <submittedName>
        <fullName evidence="1">Uncharacterized protein</fullName>
    </submittedName>
</protein>